<protein>
    <submittedName>
        <fullName evidence="2">Uncharacterized protein</fullName>
    </submittedName>
</protein>
<feature type="compositionally biased region" description="Acidic residues" evidence="1">
    <location>
        <begin position="28"/>
        <end position="39"/>
    </location>
</feature>
<name>A0ABP1S050_9HEXA</name>
<accession>A0ABP1S050</accession>
<organism evidence="2 3">
    <name type="scientific">Orchesella dallaii</name>
    <dbReference type="NCBI Taxonomy" id="48710"/>
    <lineage>
        <taxon>Eukaryota</taxon>
        <taxon>Metazoa</taxon>
        <taxon>Ecdysozoa</taxon>
        <taxon>Arthropoda</taxon>
        <taxon>Hexapoda</taxon>
        <taxon>Collembola</taxon>
        <taxon>Entomobryomorpha</taxon>
        <taxon>Entomobryoidea</taxon>
        <taxon>Orchesellidae</taxon>
        <taxon>Orchesellinae</taxon>
        <taxon>Orchesella</taxon>
    </lineage>
</organism>
<keyword evidence="3" id="KW-1185">Reference proteome</keyword>
<reference evidence="2 3" key="1">
    <citation type="submission" date="2024-08" db="EMBL/GenBank/DDBJ databases">
        <authorList>
            <person name="Cucini C."/>
            <person name="Frati F."/>
        </authorList>
    </citation>
    <scope>NUCLEOTIDE SEQUENCE [LARGE SCALE GENOMIC DNA]</scope>
</reference>
<evidence type="ECO:0000256" key="1">
    <source>
        <dbReference type="SAM" id="MobiDB-lite"/>
    </source>
</evidence>
<dbReference type="EMBL" id="CAXLJM020000135">
    <property type="protein sequence ID" value="CAL8140354.1"/>
    <property type="molecule type" value="Genomic_DNA"/>
</dbReference>
<evidence type="ECO:0000313" key="2">
    <source>
        <dbReference type="EMBL" id="CAL8140354.1"/>
    </source>
</evidence>
<feature type="region of interest" description="Disordered" evidence="1">
    <location>
        <begin position="1"/>
        <end position="55"/>
    </location>
</feature>
<evidence type="ECO:0000313" key="3">
    <source>
        <dbReference type="Proteomes" id="UP001642540"/>
    </source>
</evidence>
<dbReference type="Proteomes" id="UP001642540">
    <property type="component" value="Unassembled WGS sequence"/>
</dbReference>
<proteinExistence type="predicted"/>
<sequence>MSRRNLKRKFDSAEEALQHLQELPSQDLEMESDEEDDQNDKDWSADLQSASEEEYEYRYENDNPYIEMMEELQNSNQSNSSPRLILVTDGEPSNPNQGTETVDLEEGQSSGSVILRPSAFTRKHSGGREKSRIWEELTEVN</sequence>
<feature type="region of interest" description="Disordered" evidence="1">
    <location>
        <begin position="73"/>
        <end position="130"/>
    </location>
</feature>
<comment type="caution">
    <text evidence="2">The sequence shown here is derived from an EMBL/GenBank/DDBJ whole genome shotgun (WGS) entry which is preliminary data.</text>
</comment>
<gene>
    <name evidence="2" type="ORF">ODALV1_LOCUS28255</name>
</gene>
<feature type="compositionally biased region" description="Polar residues" evidence="1">
    <location>
        <begin position="91"/>
        <end position="100"/>
    </location>
</feature>